<evidence type="ECO:0000256" key="1">
    <source>
        <dbReference type="SAM" id="SignalP"/>
    </source>
</evidence>
<feature type="chain" id="PRO_5003685302" evidence="1">
    <location>
        <begin position="19"/>
        <end position="150"/>
    </location>
</feature>
<dbReference type="HOGENOM" id="CLU_1794556_0_0_10"/>
<keyword evidence="3" id="KW-1185">Reference proteome</keyword>
<dbReference type="GeneID" id="71568461"/>
<accession>I3ZXH0</accession>
<evidence type="ECO:0000313" key="3">
    <source>
        <dbReference type="Proteomes" id="UP000006051"/>
    </source>
</evidence>
<sequence length="150" mass="17313">MKKLFISLGLVASTMMFAQENQIPLKNLVNFNVHCLNYDNNFRPCIKVKEGDIVYTLVFDQTSSKPVDINKTLNLYIKSTQSPHFKTPEGLTIENTYNDVKKYGKLVKIAGFGNYVELPSGWRANFYNKENLFETHDNEKIVSFSKVYKK</sequence>
<reference evidence="2 3" key="1">
    <citation type="submission" date="2012-06" db="EMBL/GenBank/DDBJ databases">
        <title>The complete genome of Ornithobacterium rhinotracheale DSM 15997.</title>
        <authorList>
            <consortium name="US DOE Joint Genome Institute (JGI-PGF)"/>
            <person name="Lucas S."/>
            <person name="Copeland A."/>
            <person name="Lapidus A."/>
            <person name="Goodwin L."/>
            <person name="Pitluck S."/>
            <person name="Peters L."/>
            <person name="Mikhailova N."/>
            <person name="Teshima H."/>
            <person name="Kyrpides N."/>
            <person name="Mavromatis K."/>
            <person name="Pagani I."/>
            <person name="Ivanova N."/>
            <person name="Ovchinnikova G."/>
            <person name="Zeytun A."/>
            <person name="Detter J.C."/>
            <person name="Han C."/>
            <person name="Land M."/>
            <person name="Hauser L."/>
            <person name="Markowitz V."/>
            <person name="Cheng J.-F."/>
            <person name="Hugenholtz P."/>
            <person name="Woyke T."/>
            <person name="Wu D."/>
            <person name="Lang E."/>
            <person name="Kopitz M."/>
            <person name="Brambilla E."/>
            <person name="Klenk H.-P."/>
            <person name="Eisen J.A."/>
        </authorList>
    </citation>
    <scope>NUCLEOTIDE SEQUENCE [LARGE SCALE GENOMIC DNA]</scope>
    <source>
        <strain evidence="3">ATCC 51463 / DSM 15997 / CCUG 23171 / LMG 9086</strain>
    </source>
</reference>
<dbReference type="RefSeq" id="WP_014790034.1">
    <property type="nucleotide sequence ID" value="NC_018016.1"/>
</dbReference>
<dbReference type="STRING" id="867902.Ornrh_0182"/>
<protein>
    <submittedName>
        <fullName evidence="2">Uncharacterized protein</fullName>
    </submittedName>
</protein>
<gene>
    <name evidence="2" type="ordered locus">Ornrh_0182</name>
</gene>
<dbReference type="EMBL" id="CP003283">
    <property type="protein sequence ID" value="AFL96404.1"/>
    <property type="molecule type" value="Genomic_DNA"/>
</dbReference>
<organism evidence="2 3">
    <name type="scientific">Ornithobacterium rhinotracheale (strain ATCC 51463 / DSM 15997 / CCUG 23171 / CIP 104009 / LMG 9086)</name>
    <dbReference type="NCBI Taxonomy" id="867902"/>
    <lineage>
        <taxon>Bacteria</taxon>
        <taxon>Pseudomonadati</taxon>
        <taxon>Bacteroidota</taxon>
        <taxon>Flavobacteriia</taxon>
        <taxon>Flavobacteriales</taxon>
        <taxon>Weeksellaceae</taxon>
        <taxon>Ornithobacterium</taxon>
    </lineage>
</organism>
<dbReference type="AlphaFoldDB" id="I3ZXH0"/>
<name>I3ZXH0_ORNRL</name>
<evidence type="ECO:0000313" key="2">
    <source>
        <dbReference type="EMBL" id="AFL96404.1"/>
    </source>
</evidence>
<keyword evidence="1" id="KW-0732">Signal</keyword>
<feature type="signal peptide" evidence="1">
    <location>
        <begin position="1"/>
        <end position="18"/>
    </location>
</feature>
<proteinExistence type="predicted"/>
<dbReference type="Proteomes" id="UP000006051">
    <property type="component" value="Chromosome"/>
</dbReference>
<dbReference type="KEGG" id="orh:Ornrh_0182"/>